<dbReference type="SUPFAM" id="SSF52540">
    <property type="entry name" value="P-loop containing nucleoside triphosphate hydrolases"/>
    <property type="match status" value="1"/>
</dbReference>
<keyword evidence="9" id="KW-0413">Isomerase</keyword>
<dbReference type="InterPro" id="IPR007692">
    <property type="entry name" value="DNA_helicase_DnaB"/>
</dbReference>
<keyword evidence="6 12" id="KW-0347">Helicase</keyword>
<dbReference type="InterPro" id="IPR007693">
    <property type="entry name" value="DNA_helicase_DnaB-like_N"/>
</dbReference>
<evidence type="ECO:0000313" key="15">
    <source>
        <dbReference type="Proteomes" id="UP000622860"/>
    </source>
</evidence>
<protein>
    <recommendedName>
        <fullName evidence="11 12">Replicative DNA helicase</fullName>
        <ecNumber evidence="11 12">5.6.2.3</ecNumber>
    </recommendedName>
</protein>
<feature type="domain" description="SF4 helicase" evidence="13">
    <location>
        <begin position="158"/>
        <end position="422"/>
    </location>
</feature>
<dbReference type="NCBIfam" id="TIGR00665">
    <property type="entry name" value="DnaB"/>
    <property type="match status" value="1"/>
</dbReference>
<dbReference type="GO" id="GO:0043139">
    <property type="term" value="F:5'-3' DNA helicase activity"/>
    <property type="evidence" value="ECO:0007669"/>
    <property type="project" value="UniProtKB-EC"/>
</dbReference>
<reference evidence="14" key="2">
    <citation type="submission" date="2020-09" db="EMBL/GenBank/DDBJ databases">
        <authorList>
            <person name="Sun Q."/>
            <person name="Zhou Y."/>
        </authorList>
    </citation>
    <scope>NUCLEOTIDE SEQUENCE</scope>
    <source>
        <strain evidence="14">CGMCC 1.12754</strain>
    </source>
</reference>
<comment type="similarity">
    <text evidence="1 12">Belongs to the helicase family. DnaB subfamily.</text>
</comment>
<dbReference type="PANTHER" id="PTHR30153">
    <property type="entry name" value="REPLICATIVE DNA HELICASE DNAB"/>
    <property type="match status" value="1"/>
</dbReference>
<dbReference type="SUPFAM" id="SSF48024">
    <property type="entry name" value="N-terminal domain of DnaB helicase"/>
    <property type="match status" value="1"/>
</dbReference>
<evidence type="ECO:0000256" key="9">
    <source>
        <dbReference type="ARBA" id="ARBA00023235"/>
    </source>
</evidence>
<dbReference type="InterPro" id="IPR007694">
    <property type="entry name" value="DNA_helicase_DnaB-like_C"/>
</dbReference>
<dbReference type="CDD" id="cd00984">
    <property type="entry name" value="DnaB_C"/>
    <property type="match status" value="1"/>
</dbReference>
<comment type="function">
    <text evidence="12">The main replicative DNA helicase, it participates in initiation and elongation during chromosome replication. Travels ahead of the DNA replisome, separating dsDNA into templates for DNA synthesis. A processive ATP-dependent 5'-3' DNA helicase it has DNA-dependent ATPase activity.</text>
</comment>
<dbReference type="GO" id="GO:0005524">
    <property type="term" value="F:ATP binding"/>
    <property type="evidence" value="ECO:0007669"/>
    <property type="project" value="UniProtKB-UniRule"/>
</dbReference>
<evidence type="ECO:0000256" key="4">
    <source>
        <dbReference type="ARBA" id="ARBA00022741"/>
    </source>
</evidence>
<dbReference type="AlphaFoldDB" id="A0A917HJN5"/>
<evidence type="ECO:0000256" key="6">
    <source>
        <dbReference type="ARBA" id="ARBA00022806"/>
    </source>
</evidence>
<dbReference type="InterPro" id="IPR036185">
    <property type="entry name" value="DNA_heli_DnaB-like_N_sf"/>
</dbReference>
<proteinExistence type="inferred from homology"/>
<evidence type="ECO:0000313" key="14">
    <source>
        <dbReference type="EMBL" id="GGG81244.1"/>
    </source>
</evidence>
<evidence type="ECO:0000256" key="12">
    <source>
        <dbReference type="RuleBase" id="RU362085"/>
    </source>
</evidence>
<dbReference type="Pfam" id="PF00772">
    <property type="entry name" value="DnaB"/>
    <property type="match status" value="1"/>
</dbReference>
<evidence type="ECO:0000256" key="1">
    <source>
        <dbReference type="ARBA" id="ARBA00008428"/>
    </source>
</evidence>
<evidence type="ECO:0000256" key="2">
    <source>
        <dbReference type="ARBA" id="ARBA00022515"/>
    </source>
</evidence>
<evidence type="ECO:0000256" key="8">
    <source>
        <dbReference type="ARBA" id="ARBA00023125"/>
    </source>
</evidence>
<organism evidence="14 15">
    <name type="scientific">Virgibacillus oceani</name>
    <dbReference type="NCBI Taxonomy" id="1479511"/>
    <lineage>
        <taxon>Bacteria</taxon>
        <taxon>Bacillati</taxon>
        <taxon>Bacillota</taxon>
        <taxon>Bacilli</taxon>
        <taxon>Bacillales</taxon>
        <taxon>Bacillaceae</taxon>
        <taxon>Virgibacillus</taxon>
    </lineage>
</organism>
<keyword evidence="8 12" id="KW-0238">DNA-binding</keyword>
<sequence>MNVENYEAEAAVLGAVLLDGTLFKELEVEEEFFYHARHKRIYRAMKEAFDKGEFIDCVVTTTYLGEAINQVGGTVYLLKMTESVASTASMKHHERLILDAYRLRKSREYTMNYSKQPSEQQLELLISQLQTIREAGIVHQEKTTYDYLLEITDEIVAPPGEAKGCRSPYKHLDQMTGGIHRGDLLIVAARPSVGKTAFALNLAAGHCKNGGTSSIFSLEMGTKPLLKRMISSEGIIDAQKWKSMAFSSQDYEEAIKAIGFISDWNLYIFDTKRTLMDIRSTIRRKKYDDPDGNHLVIIDYLQLISPAGKRERRDLEVGEITRELKLLAIELDIPIVLLSQLSRGVEARQNKRPLMSDLRESGNIEQDADVIFLLYRDDYYNKNIEKNTMEVIISKQRNGPTGTVELAFLKEYGKFADKERSMQ</sequence>
<comment type="caution">
    <text evidence="14">The sequence shown here is derived from an EMBL/GenBank/DDBJ whole genome shotgun (WGS) entry which is preliminary data.</text>
</comment>
<dbReference type="EMBL" id="BMFR01000013">
    <property type="protein sequence ID" value="GGG81244.1"/>
    <property type="molecule type" value="Genomic_DNA"/>
</dbReference>
<dbReference type="Proteomes" id="UP000622860">
    <property type="component" value="Unassembled WGS sequence"/>
</dbReference>
<evidence type="ECO:0000256" key="10">
    <source>
        <dbReference type="ARBA" id="ARBA00048954"/>
    </source>
</evidence>
<dbReference type="InterPro" id="IPR027417">
    <property type="entry name" value="P-loop_NTPase"/>
</dbReference>
<dbReference type="RefSeq" id="WP_188456036.1">
    <property type="nucleotide sequence ID" value="NZ_BMFR01000013.1"/>
</dbReference>
<accession>A0A917HJN5</accession>
<evidence type="ECO:0000256" key="11">
    <source>
        <dbReference type="NCBIfam" id="TIGR00665"/>
    </source>
</evidence>
<keyword evidence="5 12" id="KW-0378">Hydrolase</keyword>
<evidence type="ECO:0000259" key="13">
    <source>
        <dbReference type="PROSITE" id="PS51199"/>
    </source>
</evidence>
<keyword evidence="7 12" id="KW-0067">ATP-binding</keyword>
<evidence type="ECO:0000256" key="5">
    <source>
        <dbReference type="ARBA" id="ARBA00022801"/>
    </source>
</evidence>
<dbReference type="Gene3D" id="3.40.50.300">
    <property type="entry name" value="P-loop containing nucleotide triphosphate hydrolases"/>
    <property type="match status" value="1"/>
</dbReference>
<name>A0A917HJN5_9BACI</name>
<dbReference type="GO" id="GO:0003677">
    <property type="term" value="F:DNA binding"/>
    <property type="evidence" value="ECO:0007669"/>
    <property type="project" value="UniProtKB-UniRule"/>
</dbReference>
<dbReference type="GO" id="GO:1990077">
    <property type="term" value="C:primosome complex"/>
    <property type="evidence" value="ECO:0007669"/>
    <property type="project" value="UniProtKB-UniRule"/>
</dbReference>
<dbReference type="GO" id="GO:0006269">
    <property type="term" value="P:DNA replication, synthesis of primer"/>
    <property type="evidence" value="ECO:0007669"/>
    <property type="project" value="UniProtKB-UniRule"/>
</dbReference>
<dbReference type="Pfam" id="PF03796">
    <property type="entry name" value="DnaB_C"/>
    <property type="match status" value="1"/>
</dbReference>
<dbReference type="EC" id="5.6.2.3" evidence="11 12"/>
<keyword evidence="3 12" id="KW-0235">DNA replication</keyword>
<dbReference type="InterPro" id="IPR016136">
    <property type="entry name" value="DNA_helicase_N/primase_C"/>
</dbReference>
<keyword evidence="4 12" id="KW-0547">Nucleotide-binding</keyword>
<dbReference type="PANTHER" id="PTHR30153:SF2">
    <property type="entry name" value="REPLICATIVE DNA HELICASE"/>
    <property type="match status" value="1"/>
</dbReference>
<keyword evidence="2 12" id="KW-0639">Primosome</keyword>
<evidence type="ECO:0000256" key="3">
    <source>
        <dbReference type="ARBA" id="ARBA00022705"/>
    </source>
</evidence>
<comment type="catalytic activity">
    <reaction evidence="10 12">
        <text>ATP + H2O = ADP + phosphate + H(+)</text>
        <dbReference type="Rhea" id="RHEA:13065"/>
        <dbReference type="ChEBI" id="CHEBI:15377"/>
        <dbReference type="ChEBI" id="CHEBI:15378"/>
        <dbReference type="ChEBI" id="CHEBI:30616"/>
        <dbReference type="ChEBI" id="CHEBI:43474"/>
        <dbReference type="ChEBI" id="CHEBI:456216"/>
        <dbReference type="EC" id="5.6.2.3"/>
    </reaction>
</comment>
<evidence type="ECO:0000256" key="7">
    <source>
        <dbReference type="ARBA" id="ARBA00022840"/>
    </source>
</evidence>
<dbReference type="Gene3D" id="1.10.860.10">
    <property type="entry name" value="DNAb Helicase, Chain A"/>
    <property type="match status" value="1"/>
</dbReference>
<dbReference type="PROSITE" id="PS51199">
    <property type="entry name" value="SF4_HELICASE"/>
    <property type="match status" value="1"/>
</dbReference>
<reference evidence="14" key="1">
    <citation type="journal article" date="2014" name="Int. J. Syst. Evol. Microbiol.">
        <title>Complete genome sequence of Corynebacterium casei LMG S-19264T (=DSM 44701T), isolated from a smear-ripened cheese.</title>
        <authorList>
            <consortium name="US DOE Joint Genome Institute (JGI-PGF)"/>
            <person name="Walter F."/>
            <person name="Albersmeier A."/>
            <person name="Kalinowski J."/>
            <person name="Ruckert C."/>
        </authorList>
    </citation>
    <scope>NUCLEOTIDE SEQUENCE</scope>
    <source>
        <strain evidence="14">CGMCC 1.12754</strain>
    </source>
</reference>
<gene>
    <name evidence="14" type="primary">dnaC</name>
    <name evidence="14" type="ORF">GCM10011398_28310</name>
</gene>
<dbReference type="GO" id="GO:0016787">
    <property type="term" value="F:hydrolase activity"/>
    <property type="evidence" value="ECO:0007669"/>
    <property type="project" value="UniProtKB-KW"/>
</dbReference>
<dbReference type="GO" id="GO:0005829">
    <property type="term" value="C:cytosol"/>
    <property type="evidence" value="ECO:0007669"/>
    <property type="project" value="TreeGrafter"/>
</dbReference>
<keyword evidence="15" id="KW-1185">Reference proteome</keyword>